<dbReference type="AlphaFoldDB" id="A0A2L2LBX6"/>
<dbReference type="EMBL" id="CP026924">
    <property type="protein sequence ID" value="AVH41841.1"/>
    <property type="molecule type" value="Genomic_DNA"/>
</dbReference>
<evidence type="ECO:0000313" key="1">
    <source>
        <dbReference type="EMBL" id="AVH41841.1"/>
    </source>
</evidence>
<reference evidence="1 2" key="1">
    <citation type="submission" date="2018-02" db="EMBL/GenBank/DDBJ databases">
        <title>Complete genome sequence of Agrobacterium tumefaciens 1D1609.</title>
        <authorList>
            <person name="Cho S.-T."/>
            <person name="Haryono M."/>
            <person name="Chang H.-H."/>
            <person name="Santos M.N."/>
            <person name="Lai E.-M."/>
            <person name="Kuo C.-H."/>
        </authorList>
    </citation>
    <scope>NUCLEOTIDE SEQUENCE [LARGE SCALE GENOMIC DNA]</scope>
    <source>
        <strain evidence="1 2">1D1609</strain>
    </source>
</reference>
<gene>
    <name evidence="1" type="ORF">At1D1609_17870</name>
</gene>
<sequence length="66" mass="7439">MTENLKIIDLPPDQWARAAKCAQKTLAAGKDSETHPPKYWRDPTIRVINWEGDVIARPVEPRGDAT</sequence>
<name>A0A2L2LBX6_AGRTU</name>
<protein>
    <submittedName>
        <fullName evidence="1">Uncharacterized protein</fullName>
    </submittedName>
</protein>
<organism evidence="1 2">
    <name type="scientific">Agrobacterium tumefaciens</name>
    <dbReference type="NCBI Taxonomy" id="358"/>
    <lineage>
        <taxon>Bacteria</taxon>
        <taxon>Pseudomonadati</taxon>
        <taxon>Pseudomonadota</taxon>
        <taxon>Alphaproteobacteria</taxon>
        <taxon>Hyphomicrobiales</taxon>
        <taxon>Rhizobiaceae</taxon>
        <taxon>Rhizobium/Agrobacterium group</taxon>
        <taxon>Agrobacterium</taxon>
        <taxon>Agrobacterium tumefaciens complex</taxon>
    </lineage>
</organism>
<dbReference type="Proteomes" id="UP000237717">
    <property type="component" value="Chromosome I"/>
</dbReference>
<evidence type="ECO:0000313" key="2">
    <source>
        <dbReference type="Proteomes" id="UP000237717"/>
    </source>
</evidence>
<dbReference type="RefSeq" id="WP_104679451.1">
    <property type="nucleotide sequence ID" value="NZ_CP026924.1"/>
</dbReference>
<proteinExistence type="predicted"/>
<accession>A0A2L2LBX6</accession>